<evidence type="ECO:0000313" key="3">
    <source>
        <dbReference type="Proteomes" id="UP000639859"/>
    </source>
</evidence>
<dbReference type="InterPro" id="IPR002328">
    <property type="entry name" value="ADH_Zn_CS"/>
</dbReference>
<dbReference type="Proteomes" id="UP000639859">
    <property type="component" value="Unassembled WGS sequence"/>
</dbReference>
<organism evidence="2 3">
    <name type="scientific">Caulobacter hibisci</name>
    <dbReference type="NCBI Taxonomy" id="2035993"/>
    <lineage>
        <taxon>Bacteria</taxon>
        <taxon>Pseudomonadati</taxon>
        <taxon>Pseudomonadota</taxon>
        <taxon>Alphaproteobacteria</taxon>
        <taxon>Caulobacterales</taxon>
        <taxon>Caulobacteraceae</taxon>
        <taxon>Caulobacter</taxon>
    </lineage>
</organism>
<dbReference type="EMBL" id="JADWOX010000007">
    <property type="protein sequence ID" value="MBI1684435.1"/>
    <property type="molecule type" value="Genomic_DNA"/>
</dbReference>
<proteinExistence type="predicted"/>
<accession>A0ABS0SZZ3</accession>
<evidence type="ECO:0000313" key="2">
    <source>
        <dbReference type="EMBL" id="MBI1684435.1"/>
    </source>
</evidence>
<keyword evidence="1" id="KW-0812">Transmembrane</keyword>
<keyword evidence="1" id="KW-1133">Transmembrane helix</keyword>
<keyword evidence="1" id="KW-0472">Membrane</keyword>
<sequence>MVPYAPPPEEEAAQAAERLRLGHRRDAEGKPARGMTLIIAGEGTGKSQMHPVLVAQWEAAGGKVVRLPTDNPIRGHEVTGVFIDEGHQVTPAAARQILGRPSLGARVAIAMDALDRAMPWLMIAAAIAFCLFIAWMVATGAALDAAAVRR</sequence>
<name>A0ABS0SZZ3_9CAUL</name>
<protein>
    <submittedName>
        <fullName evidence="2">Uncharacterized protein</fullName>
    </submittedName>
</protein>
<reference evidence="2 3" key="1">
    <citation type="submission" date="2020-11" db="EMBL/GenBank/DDBJ databases">
        <title>genome sequence of strain KACC 18849.</title>
        <authorList>
            <person name="Gao J."/>
            <person name="Zhang X."/>
        </authorList>
    </citation>
    <scope>NUCLEOTIDE SEQUENCE [LARGE SCALE GENOMIC DNA]</scope>
    <source>
        <strain evidence="2 3">KACC 18849</strain>
    </source>
</reference>
<keyword evidence="3" id="KW-1185">Reference proteome</keyword>
<dbReference type="RefSeq" id="WP_198576348.1">
    <property type="nucleotide sequence ID" value="NZ_JADWOX010000007.1"/>
</dbReference>
<gene>
    <name evidence="2" type="ORF">I4Q42_12225</name>
</gene>
<comment type="caution">
    <text evidence="2">The sequence shown here is derived from an EMBL/GenBank/DDBJ whole genome shotgun (WGS) entry which is preliminary data.</text>
</comment>
<dbReference type="PROSITE" id="PS00059">
    <property type="entry name" value="ADH_ZINC"/>
    <property type="match status" value="1"/>
</dbReference>
<evidence type="ECO:0000256" key="1">
    <source>
        <dbReference type="SAM" id="Phobius"/>
    </source>
</evidence>
<feature type="transmembrane region" description="Helical" evidence="1">
    <location>
        <begin position="120"/>
        <end position="143"/>
    </location>
</feature>